<evidence type="ECO:0000256" key="2">
    <source>
        <dbReference type="ARBA" id="ARBA00005236"/>
    </source>
</evidence>
<evidence type="ECO:0000313" key="12">
    <source>
        <dbReference type="Proteomes" id="UP001217500"/>
    </source>
</evidence>
<feature type="domain" description="MacB-like periplasmic core" evidence="10">
    <location>
        <begin position="29"/>
        <end position="244"/>
    </location>
</feature>
<feature type="transmembrane region" description="Helical" evidence="8">
    <location>
        <begin position="23"/>
        <end position="49"/>
    </location>
</feature>
<feature type="transmembrane region" description="Helical" evidence="8">
    <location>
        <begin position="378"/>
        <end position="398"/>
    </location>
</feature>
<dbReference type="NCBIfam" id="TIGR02212">
    <property type="entry name" value="lolCE"/>
    <property type="match status" value="1"/>
</dbReference>
<evidence type="ECO:0000256" key="1">
    <source>
        <dbReference type="ARBA" id="ARBA00004651"/>
    </source>
</evidence>
<keyword evidence="6 8" id="KW-1133">Transmembrane helix</keyword>
<proteinExistence type="inferred from homology"/>
<evidence type="ECO:0000256" key="4">
    <source>
        <dbReference type="ARBA" id="ARBA00022475"/>
    </source>
</evidence>
<dbReference type="PANTHER" id="PTHR30489:SF0">
    <property type="entry name" value="LIPOPROTEIN-RELEASING SYSTEM TRANSMEMBRANE PROTEIN LOLE"/>
    <property type="match status" value="1"/>
</dbReference>
<evidence type="ECO:0000256" key="7">
    <source>
        <dbReference type="ARBA" id="ARBA00023136"/>
    </source>
</evidence>
<protein>
    <submittedName>
        <fullName evidence="11">Lipoprotein-releasing ABC transporter permease subunit</fullName>
    </submittedName>
</protein>
<comment type="similarity">
    <text evidence="2">Belongs to the ABC-4 integral membrane protein family. LolC/E subfamily.</text>
</comment>
<keyword evidence="3" id="KW-0813">Transport</keyword>
<reference evidence="11" key="1">
    <citation type="submission" date="2023-01" db="EMBL/GenBank/DDBJ databases">
        <title>The genome sequence of Kordiimonadaceae bacterium 6D33.</title>
        <authorList>
            <person name="Liu Y."/>
        </authorList>
    </citation>
    <scope>NUCLEOTIDE SEQUENCE</scope>
    <source>
        <strain evidence="11">6D33</strain>
    </source>
</reference>
<evidence type="ECO:0000313" key="11">
    <source>
        <dbReference type="EMBL" id="WCL52603.1"/>
    </source>
</evidence>
<evidence type="ECO:0000256" key="3">
    <source>
        <dbReference type="ARBA" id="ARBA00022448"/>
    </source>
</evidence>
<dbReference type="InterPro" id="IPR051447">
    <property type="entry name" value="Lipoprotein-release_system"/>
</dbReference>
<evidence type="ECO:0000259" key="9">
    <source>
        <dbReference type="Pfam" id="PF02687"/>
    </source>
</evidence>
<evidence type="ECO:0000256" key="8">
    <source>
        <dbReference type="SAM" id="Phobius"/>
    </source>
</evidence>
<keyword evidence="5 8" id="KW-0812">Transmembrane</keyword>
<dbReference type="GO" id="GO:0042953">
    <property type="term" value="P:lipoprotein transport"/>
    <property type="evidence" value="ECO:0007669"/>
    <property type="project" value="InterPro"/>
</dbReference>
<feature type="domain" description="ABC3 transporter permease C-terminal" evidence="9">
    <location>
        <begin position="275"/>
        <end position="408"/>
    </location>
</feature>
<dbReference type="PANTHER" id="PTHR30489">
    <property type="entry name" value="LIPOPROTEIN-RELEASING SYSTEM TRANSMEMBRANE PROTEIN LOLE"/>
    <property type="match status" value="1"/>
</dbReference>
<dbReference type="Pfam" id="PF02687">
    <property type="entry name" value="FtsX"/>
    <property type="match status" value="1"/>
</dbReference>
<keyword evidence="7 8" id="KW-0472">Membrane</keyword>
<sequence>MLINAFEWSVARRYLTSRRKDGFISLTAALSVVAIGLGVAALIVVMSVMNGFRADLMDKILGYHGHVLVQGYGQTIEKWEPLVDELKAAPGVVKVMPFTEAQVMVTKDGRAWGAIVRGIPEQDFRDGKLAIARVVDGELAKAPETGGLIIGYQLARQLGIVAGDQVTIVSPKPVATPFGSSLRYLAFPVAAVVEVGVYQFDETFIGMPLMDAQDFFRMGDAVTNIEVFLDDPERLDRYMPELTTIVGERAAVRGWTSFNQALVGALQTERVAMFMILALIILVAVFNIASSLFMLVKDKAADIAILRTLGVSRGSIMRIFVTVGLAVAFLGIGTGCLLSWALIANLDAIKSGIEALLGFNLWDPSVRFISSLKTKVDWLEVGLTIGIAVVLSFFAALFPARRAASLDPVEVLRYE</sequence>
<keyword evidence="11" id="KW-0449">Lipoprotein</keyword>
<dbReference type="GO" id="GO:0044874">
    <property type="term" value="P:lipoprotein localization to outer membrane"/>
    <property type="evidence" value="ECO:0007669"/>
    <property type="project" value="TreeGrafter"/>
</dbReference>
<dbReference type="InterPro" id="IPR003838">
    <property type="entry name" value="ABC3_permease_C"/>
</dbReference>
<dbReference type="Proteomes" id="UP001217500">
    <property type="component" value="Chromosome"/>
</dbReference>
<dbReference type="RefSeq" id="WP_289501879.1">
    <property type="nucleotide sequence ID" value="NZ_CP116805.1"/>
</dbReference>
<dbReference type="GO" id="GO:0098797">
    <property type="term" value="C:plasma membrane protein complex"/>
    <property type="evidence" value="ECO:0007669"/>
    <property type="project" value="TreeGrafter"/>
</dbReference>
<keyword evidence="4" id="KW-1003">Cell membrane</keyword>
<feature type="transmembrane region" description="Helical" evidence="8">
    <location>
        <begin position="317"/>
        <end position="343"/>
    </location>
</feature>
<keyword evidence="12" id="KW-1185">Reference proteome</keyword>
<gene>
    <name evidence="11" type="ORF">PH603_08630</name>
</gene>
<comment type="subcellular location">
    <subcellularLocation>
        <location evidence="1">Cell membrane</location>
        <topology evidence="1">Multi-pass membrane protein</topology>
    </subcellularLocation>
</comment>
<dbReference type="EMBL" id="CP116805">
    <property type="protein sequence ID" value="WCL52603.1"/>
    <property type="molecule type" value="Genomic_DNA"/>
</dbReference>
<dbReference type="KEGG" id="gso:PH603_08630"/>
<evidence type="ECO:0000259" key="10">
    <source>
        <dbReference type="Pfam" id="PF12704"/>
    </source>
</evidence>
<dbReference type="InterPro" id="IPR025857">
    <property type="entry name" value="MacB_PCD"/>
</dbReference>
<dbReference type="Pfam" id="PF12704">
    <property type="entry name" value="MacB_PCD"/>
    <property type="match status" value="1"/>
</dbReference>
<organism evidence="11 12">
    <name type="scientific">Gimibacter soli</name>
    <dbReference type="NCBI Taxonomy" id="3024400"/>
    <lineage>
        <taxon>Bacteria</taxon>
        <taxon>Pseudomonadati</taxon>
        <taxon>Pseudomonadota</taxon>
        <taxon>Alphaproteobacteria</taxon>
        <taxon>Kordiimonadales</taxon>
        <taxon>Temperatibacteraceae</taxon>
        <taxon>Gimibacter</taxon>
    </lineage>
</organism>
<evidence type="ECO:0000256" key="5">
    <source>
        <dbReference type="ARBA" id="ARBA00022692"/>
    </source>
</evidence>
<dbReference type="InterPro" id="IPR011925">
    <property type="entry name" value="LolCE_TM"/>
</dbReference>
<feature type="transmembrane region" description="Helical" evidence="8">
    <location>
        <begin position="271"/>
        <end position="296"/>
    </location>
</feature>
<evidence type="ECO:0000256" key="6">
    <source>
        <dbReference type="ARBA" id="ARBA00022989"/>
    </source>
</evidence>
<accession>A0AAF0BFK9</accession>
<name>A0AAF0BFK9_9PROT</name>
<dbReference type="AlphaFoldDB" id="A0AAF0BFK9"/>